<gene>
    <name evidence="1" type="ORF">V2W30_16575</name>
</gene>
<accession>A0ACD5ACJ1</accession>
<sequence>MPTTRGPHSPRNPLDAITGPQVDPYDMNAPPDTTPETAALLAQARRLLAERHPDALGAVLGGSAARRHGGGRRRPATWIWRSCCRTPT</sequence>
<proteinExistence type="predicted"/>
<organism evidence="1 2">
    <name type="scientific">Streptomyces citrinus</name>
    <dbReference type="NCBI Taxonomy" id="3118173"/>
    <lineage>
        <taxon>Bacteria</taxon>
        <taxon>Bacillati</taxon>
        <taxon>Actinomycetota</taxon>
        <taxon>Actinomycetes</taxon>
        <taxon>Kitasatosporales</taxon>
        <taxon>Streptomycetaceae</taxon>
        <taxon>Streptomyces</taxon>
    </lineage>
</organism>
<dbReference type="EMBL" id="CP146022">
    <property type="protein sequence ID" value="WWQ64800.1"/>
    <property type="molecule type" value="Genomic_DNA"/>
</dbReference>
<keyword evidence="2" id="KW-1185">Reference proteome</keyword>
<name>A0ACD5ACJ1_9ACTN</name>
<evidence type="ECO:0000313" key="1">
    <source>
        <dbReference type="EMBL" id="WWQ64800.1"/>
    </source>
</evidence>
<protein>
    <submittedName>
        <fullName evidence="1">Uncharacterized protein</fullName>
    </submittedName>
</protein>
<evidence type="ECO:0000313" key="2">
    <source>
        <dbReference type="Proteomes" id="UP001432251"/>
    </source>
</evidence>
<reference evidence="1" key="1">
    <citation type="journal article" date="2025" name="Int. J. Syst. Evol. Microbiol.">
        <title>Streptomyces citrinus sp. nov., with yellow diffusible pigment.</title>
        <authorList>
            <person name="He Y."/>
            <person name="Yang E."/>
            <person name="Xu J."/>
            <person name="Sun Y."/>
            <person name="Sun L."/>
        </authorList>
    </citation>
    <scope>NUCLEOTIDE SEQUENCE</scope>
    <source>
        <strain evidence="1">Q6</strain>
    </source>
</reference>
<dbReference type="Proteomes" id="UP001432251">
    <property type="component" value="Chromosome"/>
</dbReference>